<accession>A0A183CAM6</accession>
<feature type="region of interest" description="Disordered" evidence="1">
    <location>
        <begin position="1"/>
        <end position="40"/>
    </location>
</feature>
<keyword evidence="2" id="KW-1185">Reference proteome</keyword>
<feature type="region of interest" description="Disordered" evidence="1">
    <location>
        <begin position="190"/>
        <end position="280"/>
    </location>
</feature>
<evidence type="ECO:0000256" key="1">
    <source>
        <dbReference type="SAM" id="MobiDB-lite"/>
    </source>
</evidence>
<name>A0A183CAM6_GLOPA</name>
<feature type="compositionally biased region" description="Low complexity" evidence="1">
    <location>
        <begin position="257"/>
        <end position="275"/>
    </location>
</feature>
<feature type="compositionally biased region" description="Acidic residues" evidence="1">
    <location>
        <begin position="373"/>
        <end position="388"/>
    </location>
</feature>
<reference evidence="3" key="3">
    <citation type="submission" date="2016-06" db="UniProtKB">
        <authorList>
            <consortium name="WormBaseParasite"/>
        </authorList>
    </citation>
    <scope>IDENTIFICATION</scope>
</reference>
<sequence length="401" mass="45256">MDRAANYREHFETYEAPQGVNPTQQQQQQQRKEDGGGTKSKTRYLEFAETEFIRPSFYLPIPFVAPAGNQLQAIPTRTLSQLIKQHIARNRMKQLASQTPSYLRAAQSRVKELRQTPFRRWPTNSSILSYAEKRRQWKMELKRRLKGEKVRTRFIPPLLISGGGHSSTQTDTEPENRYYVTYSPQTRIYQVSRRPPPYLYTTDQDALPQQLDGEPPQQVDAEPGQQQEMDEEQPKAAKPPLIGTMGADNSFSTTEGPSAEENSPTTEESATTTPMPSSPPLLMILQNAELMSNSQSSSEHSQWVEAMKATAVENEQPLKQILFLDDYEQVQGDEEFNETDSGPMMVDPLSLATEAAETPTVPSFGERERSAAEEEDEFAEGENEEEDLFFFKPAGGTSSSS</sequence>
<feature type="region of interest" description="Disordered" evidence="1">
    <location>
        <begin position="335"/>
        <end position="401"/>
    </location>
</feature>
<protein>
    <submittedName>
        <fullName evidence="3">Nuclear transcription factor Y subunit</fullName>
    </submittedName>
</protein>
<feature type="compositionally biased region" description="Polar residues" evidence="1">
    <location>
        <begin position="247"/>
        <end position="256"/>
    </location>
</feature>
<dbReference type="Proteomes" id="UP000050741">
    <property type="component" value="Unassembled WGS sequence"/>
</dbReference>
<proteinExistence type="predicted"/>
<dbReference type="WBParaSite" id="GPLIN_000992700">
    <property type="protein sequence ID" value="GPLIN_000992700"/>
    <property type="gene ID" value="GPLIN_000992700"/>
</dbReference>
<organism evidence="2 3">
    <name type="scientific">Globodera pallida</name>
    <name type="common">Potato cyst nematode worm</name>
    <name type="synonym">Heterodera pallida</name>
    <dbReference type="NCBI Taxonomy" id="36090"/>
    <lineage>
        <taxon>Eukaryota</taxon>
        <taxon>Metazoa</taxon>
        <taxon>Ecdysozoa</taxon>
        <taxon>Nematoda</taxon>
        <taxon>Chromadorea</taxon>
        <taxon>Rhabditida</taxon>
        <taxon>Tylenchina</taxon>
        <taxon>Tylenchomorpha</taxon>
        <taxon>Tylenchoidea</taxon>
        <taxon>Heteroderidae</taxon>
        <taxon>Heteroderinae</taxon>
        <taxon>Globodera</taxon>
    </lineage>
</organism>
<reference evidence="2" key="1">
    <citation type="submission" date="2013-12" db="EMBL/GenBank/DDBJ databases">
        <authorList>
            <person name="Aslett M."/>
        </authorList>
    </citation>
    <scope>NUCLEOTIDE SEQUENCE [LARGE SCALE GENOMIC DNA]</scope>
    <source>
        <strain evidence="2">Lindley</strain>
    </source>
</reference>
<feature type="compositionally biased region" description="Basic and acidic residues" evidence="1">
    <location>
        <begin position="1"/>
        <end position="13"/>
    </location>
</feature>
<evidence type="ECO:0000313" key="2">
    <source>
        <dbReference type="Proteomes" id="UP000050741"/>
    </source>
</evidence>
<evidence type="ECO:0000313" key="3">
    <source>
        <dbReference type="WBParaSite" id="GPLIN_000992700"/>
    </source>
</evidence>
<reference evidence="2" key="2">
    <citation type="submission" date="2014-05" db="EMBL/GenBank/DDBJ databases">
        <title>The genome and life-stage specific transcriptomes of Globodera pallida elucidate key aspects of plant parasitism by a cyst nematode.</title>
        <authorList>
            <person name="Cotton J.A."/>
            <person name="Lilley C.J."/>
            <person name="Jones L.M."/>
            <person name="Kikuchi T."/>
            <person name="Reid A.J."/>
            <person name="Thorpe P."/>
            <person name="Tsai I.J."/>
            <person name="Beasley H."/>
            <person name="Blok V."/>
            <person name="Cock P.J.A."/>
            <person name="Van den Akker S.E."/>
            <person name="Holroyd N."/>
            <person name="Hunt M."/>
            <person name="Mantelin S."/>
            <person name="Naghra H."/>
            <person name="Pain A."/>
            <person name="Palomares-Rius J.E."/>
            <person name="Zarowiecki M."/>
            <person name="Berriman M."/>
            <person name="Jones J.T."/>
            <person name="Urwin P.E."/>
        </authorList>
    </citation>
    <scope>NUCLEOTIDE SEQUENCE [LARGE SCALE GENOMIC DNA]</scope>
    <source>
        <strain evidence="2">Lindley</strain>
    </source>
</reference>
<dbReference type="AlphaFoldDB" id="A0A183CAM6"/>